<feature type="signal peptide" evidence="1">
    <location>
        <begin position="1"/>
        <end position="22"/>
    </location>
</feature>
<dbReference type="OrthoDB" id="1415350at2"/>
<accession>A0A1H9LRQ3</accession>
<evidence type="ECO:0000256" key="1">
    <source>
        <dbReference type="SAM" id="SignalP"/>
    </source>
</evidence>
<reference evidence="4" key="1">
    <citation type="submission" date="2016-10" db="EMBL/GenBank/DDBJ databases">
        <authorList>
            <person name="Varghese N."/>
            <person name="Submissions S."/>
        </authorList>
    </citation>
    <scope>NUCLEOTIDE SEQUENCE [LARGE SCALE GENOMIC DNA]</scope>
    <source>
        <strain evidence="4">DSM 24740</strain>
    </source>
</reference>
<sequence>MNANFIFTRFAACLLLVSVLFSCEDDDVVVSTSEGRFSLELTDAPVDDPNVSAVFVTVADVKLDGASVSGFSRTTVELSALQNGVTEMIANADVEAKAYNSVEIVLDDANDATNSGGPGCYVLTADNAKVALEVVGDGSLEAANSGFTITQGGNLATVIDFDLRKALVRTDDAARPYAFAAENRLESSLRFVERESTGTLSGSVTNNSGEDTEVVIYAYAANTYTAAEREGDSDDELFLNAVASTRLSASGDYEFNFLPAGNYELVAVAYEDEDGDGETALKGSFVLNAFGSLSLSGVQVSAQASTTINLTLLSLLP</sequence>
<feature type="chain" id="PRO_5011594234" description="DUF4382 domain-containing protein" evidence="1">
    <location>
        <begin position="23"/>
        <end position="317"/>
    </location>
</feature>
<proteinExistence type="predicted"/>
<organism evidence="3 4">
    <name type="scientific">Neolewinella agarilytica</name>
    <dbReference type="NCBI Taxonomy" id="478744"/>
    <lineage>
        <taxon>Bacteria</taxon>
        <taxon>Pseudomonadati</taxon>
        <taxon>Bacteroidota</taxon>
        <taxon>Saprospiria</taxon>
        <taxon>Saprospirales</taxon>
        <taxon>Lewinellaceae</taxon>
        <taxon>Neolewinella</taxon>
    </lineage>
</organism>
<dbReference type="Pfam" id="PF14321">
    <property type="entry name" value="DUF4382"/>
    <property type="match status" value="1"/>
</dbReference>
<evidence type="ECO:0000259" key="2">
    <source>
        <dbReference type="Pfam" id="PF14321"/>
    </source>
</evidence>
<name>A0A1H9LRQ3_9BACT</name>
<dbReference type="AlphaFoldDB" id="A0A1H9LRQ3"/>
<dbReference type="InParanoid" id="A0A1H9LRQ3"/>
<dbReference type="EMBL" id="FOFB01000025">
    <property type="protein sequence ID" value="SER13949.1"/>
    <property type="molecule type" value="Genomic_DNA"/>
</dbReference>
<dbReference type="InterPro" id="IPR025491">
    <property type="entry name" value="DUF4382"/>
</dbReference>
<evidence type="ECO:0000313" key="4">
    <source>
        <dbReference type="Proteomes" id="UP000199021"/>
    </source>
</evidence>
<keyword evidence="1" id="KW-0732">Signal</keyword>
<dbReference type="STRING" id="478744.SAMN05444359_12538"/>
<keyword evidence="4" id="KW-1185">Reference proteome</keyword>
<dbReference type="RefSeq" id="WP_090171795.1">
    <property type="nucleotide sequence ID" value="NZ_FOFB01000025.1"/>
</dbReference>
<feature type="domain" description="DUF4382" evidence="2">
    <location>
        <begin position="35"/>
        <end position="170"/>
    </location>
</feature>
<evidence type="ECO:0000313" key="3">
    <source>
        <dbReference type="EMBL" id="SER13949.1"/>
    </source>
</evidence>
<dbReference type="Proteomes" id="UP000199021">
    <property type="component" value="Unassembled WGS sequence"/>
</dbReference>
<protein>
    <recommendedName>
        <fullName evidence="2">DUF4382 domain-containing protein</fullName>
    </recommendedName>
</protein>
<gene>
    <name evidence="3" type="ORF">SAMN05444359_12538</name>
</gene>